<dbReference type="Ensembl" id="ENSCSAVT00000014357.1">
    <property type="protein sequence ID" value="ENSCSAVP00000014192.1"/>
    <property type="gene ID" value="ENSCSAVG00000008327.1"/>
</dbReference>
<dbReference type="AlphaFoldDB" id="H2Z9C7"/>
<evidence type="ECO:0000313" key="2">
    <source>
        <dbReference type="Ensembl" id="ENSCSAVP00000014192.1"/>
    </source>
</evidence>
<feature type="compositionally biased region" description="Basic and acidic residues" evidence="1">
    <location>
        <begin position="66"/>
        <end position="85"/>
    </location>
</feature>
<name>H2Z9C7_CIOSA</name>
<dbReference type="GeneTree" id="ENSGT00660000096907"/>
<feature type="compositionally biased region" description="Basic and acidic residues" evidence="1">
    <location>
        <begin position="294"/>
        <end position="303"/>
    </location>
</feature>
<accession>H2Z9C7</accession>
<feature type="region of interest" description="Disordered" evidence="1">
    <location>
        <begin position="178"/>
        <end position="316"/>
    </location>
</feature>
<organism evidence="2 3">
    <name type="scientific">Ciona savignyi</name>
    <name type="common">Pacific transparent sea squirt</name>
    <dbReference type="NCBI Taxonomy" id="51511"/>
    <lineage>
        <taxon>Eukaryota</taxon>
        <taxon>Metazoa</taxon>
        <taxon>Chordata</taxon>
        <taxon>Tunicata</taxon>
        <taxon>Ascidiacea</taxon>
        <taxon>Phlebobranchia</taxon>
        <taxon>Cionidae</taxon>
        <taxon>Ciona</taxon>
    </lineage>
</organism>
<reference evidence="3" key="1">
    <citation type="submission" date="2003-08" db="EMBL/GenBank/DDBJ databases">
        <authorList>
            <person name="Birren B."/>
            <person name="Nusbaum C."/>
            <person name="Abebe A."/>
            <person name="Abouelleil A."/>
            <person name="Adekoya E."/>
            <person name="Ait-zahra M."/>
            <person name="Allen N."/>
            <person name="Allen T."/>
            <person name="An P."/>
            <person name="Anderson M."/>
            <person name="Anderson S."/>
            <person name="Arachchi H."/>
            <person name="Armbruster J."/>
            <person name="Bachantsang P."/>
            <person name="Baldwin J."/>
            <person name="Barry A."/>
            <person name="Bayul T."/>
            <person name="Blitshsteyn B."/>
            <person name="Bloom T."/>
            <person name="Blye J."/>
            <person name="Boguslavskiy L."/>
            <person name="Borowsky M."/>
            <person name="Boukhgalter B."/>
            <person name="Brunache A."/>
            <person name="Butler J."/>
            <person name="Calixte N."/>
            <person name="Calvo S."/>
            <person name="Camarata J."/>
            <person name="Campo K."/>
            <person name="Chang J."/>
            <person name="Cheshatsang Y."/>
            <person name="Citroen M."/>
            <person name="Collymore A."/>
            <person name="Considine T."/>
            <person name="Cook A."/>
            <person name="Cooke P."/>
            <person name="Corum B."/>
            <person name="Cuomo C."/>
            <person name="David R."/>
            <person name="Dawoe T."/>
            <person name="Degray S."/>
            <person name="Dodge S."/>
            <person name="Dooley K."/>
            <person name="Dorje P."/>
            <person name="Dorjee K."/>
            <person name="Dorris L."/>
            <person name="Duffey N."/>
            <person name="Dupes A."/>
            <person name="Elkins T."/>
            <person name="Engels R."/>
            <person name="Erickson J."/>
            <person name="Farina A."/>
            <person name="Faro S."/>
            <person name="Ferreira P."/>
            <person name="Fischer H."/>
            <person name="Fitzgerald M."/>
            <person name="Foley K."/>
            <person name="Gage D."/>
            <person name="Galagan J."/>
            <person name="Gearin G."/>
            <person name="Gnerre S."/>
            <person name="Gnirke A."/>
            <person name="Goyette A."/>
            <person name="Graham J."/>
            <person name="Grandbois E."/>
            <person name="Gyaltsen K."/>
            <person name="Hafez N."/>
            <person name="Hagopian D."/>
            <person name="Hagos B."/>
            <person name="Hall J."/>
            <person name="Hatcher B."/>
            <person name="Heller A."/>
            <person name="Higgins H."/>
            <person name="Honan T."/>
            <person name="Horn A."/>
            <person name="Houde N."/>
            <person name="Hughes L."/>
            <person name="Hulme W."/>
            <person name="Husby E."/>
            <person name="Iliev I."/>
            <person name="Jaffe D."/>
            <person name="Jones C."/>
            <person name="Kamal M."/>
            <person name="Kamat A."/>
            <person name="Kamvysselis M."/>
            <person name="Karlsson E."/>
            <person name="Kells C."/>
            <person name="Kieu A."/>
            <person name="Kisner P."/>
            <person name="Kodira C."/>
            <person name="Kulbokas E."/>
            <person name="Labutti K."/>
            <person name="Lama D."/>
            <person name="Landers T."/>
            <person name="Leger J."/>
            <person name="Levine S."/>
            <person name="Lewis D."/>
            <person name="Lewis T."/>
            <person name="Lindblad-toh K."/>
            <person name="Liu X."/>
            <person name="Lokyitsang T."/>
            <person name="Lokyitsang Y."/>
            <person name="Lucien O."/>
            <person name="Lui A."/>
            <person name="Ma L.J."/>
            <person name="Mabbitt R."/>
            <person name="Macdonald J."/>
            <person name="Maclean C."/>
            <person name="Major J."/>
            <person name="Manning J."/>
            <person name="Marabella R."/>
            <person name="Maru K."/>
            <person name="Matthews C."/>
            <person name="Mauceli E."/>
            <person name="Mccarthy M."/>
            <person name="Mcdonough S."/>
            <person name="Mcghee T."/>
            <person name="Meldrim J."/>
            <person name="Meneus L."/>
            <person name="Mesirov J."/>
            <person name="Mihalev A."/>
            <person name="Mihova T."/>
            <person name="Mikkelsen T."/>
            <person name="Mlenga V."/>
            <person name="Moru K."/>
            <person name="Mozes J."/>
            <person name="Mulrain L."/>
            <person name="Munson G."/>
            <person name="Naylor J."/>
            <person name="Newes C."/>
            <person name="Nguyen C."/>
            <person name="Nguyen N."/>
            <person name="Nguyen T."/>
            <person name="Nicol R."/>
            <person name="Nielsen C."/>
            <person name="Nizzari M."/>
            <person name="Norbu C."/>
            <person name="Norbu N."/>
            <person name="O'donnell P."/>
            <person name="Okoawo O."/>
            <person name="O'leary S."/>
            <person name="Omotosho B."/>
            <person name="O'neill K."/>
            <person name="Osman S."/>
            <person name="Parker S."/>
            <person name="Perrin D."/>
            <person name="Phunkhang P."/>
            <person name="Piqani B."/>
            <person name="Purcell S."/>
            <person name="Rachupka T."/>
            <person name="Ramasamy U."/>
            <person name="Rameau R."/>
            <person name="Ray V."/>
            <person name="Raymond C."/>
            <person name="Retta R."/>
            <person name="Richardson S."/>
            <person name="Rise C."/>
            <person name="Rodriguez J."/>
            <person name="Rogers J."/>
            <person name="Rogov P."/>
            <person name="Rutman M."/>
            <person name="Schupbach R."/>
            <person name="Seaman C."/>
            <person name="Settipalli S."/>
            <person name="Sharpe T."/>
            <person name="Sheridan J."/>
            <person name="Sherpa N."/>
            <person name="Shi J."/>
            <person name="Smirnov S."/>
            <person name="Smith C."/>
            <person name="Sougnez C."/>
            <person name="Spencer B."/>
            <person name="Stalker J."/>
            <person name="Stange-thomann N."/>
            <person name="Stavropoulos S."/>
            <person name="Stetson K."/>
            <person name="Stone C."/>
            <person name="Stone S."/>
            <person name="Stubbs M."/>
            <person name="Talamas J."/>
            <person name="Tchuinga P."/>
            <person name="Tenzing P."/>
            <person name="Tesfaye S."/>
            <person name="Theodore J."/>
            <person name="Thoulutsang Y."/>
            <person name="Topham K."/>
            <person name="Towey S."/>
            <person name="Tsamla T."/>
            <person name="Tsomo N."/>
            <person name="Vallee D."/>
            <person name="Vassiliev H."/>
            <person name="Venkataraman V."/>
            <person name="Vinson J."/>
            <person name="Vo A."/>
            <person name="Wade C."/>
            <person name="Wang S."/>
            <person name="Wangchuk T."/>
            <person name="Wangdi T."/>
            <person name="Whittaker C."/>
            <person name="Wilkinson J."/>
            <person name="Wu Y."/>
            <person name="Wyman D."/>
            <person name="Yadav S."/>
            <person name="Yang S."/>
            <person name="Yang X."/>
            <person name="Yeager S."/>
            <person name="Yee E."/>
            <person name="Young G."/>
            <person name="Zainoun J."/>
            <person name="Zembeck L."/>
            <person name="Zimmer A."/>
            <person name="Zody M."/>
            <person name="Lander E."/>
        </authorList>
    </citation>
    <scope>NUCLEOTIDE SEQUENCE [LARGE SCALE GENOMIC DNA]</scope>
</reference>
<feature type="compositionally biased region" description="Polar residues" evidence="1">
    <location>
        <begin position="253"/>
        <end position="263"/>
    </location>
</feature>
<feature type="compositionally biased region" description="Polar residues" evidence="1">
    <location>
        <begin position="94"/>
        <end position="110"/>
    </location>
</feature>
<dbReference type="Proteomes" id="UP000007875">
    <property type="component" value="Unassembled WGS sequence"/>
</dbReference>
<dbReference type="HOGENOM" id="CLU_881487_0_0_1"/>
<evidence type="ECO:0000256" key="1">
    <source>
        <dbReference type="SAM" id="MobiDB-lite"/>
    </source>
</evidence>
<feature type="compositionally biased region" description="Basic residues" evidence="1">
    <location>
        <begin position="282"/>
        <end position="293"/>
    </location>
</feature>
<sequence>MRPYLEPSHNKPQNKIPQHKIHDNPIATDVGPYTENANANQASMPRMNHQSNAEELQKQISPHQQVGKEEGNLTSPKSDKKEKREKGRKRKLETTSSFNTSSSGRTNSTETTHHNLSHNASNEPGTPRREKRPRKSETEDEYLYGWAYEDFSSTEPENDDSSDEDFFCESKKKLLIKKSKDVGLASSRPMRQSSLRAASLLTERREGSASDSDGAVRKRKNRISGSGSEKSDKKVKDRKPKSRKLSSESASSFNCLEETNTMVSPPRKLDSSASSSKSKESKLKKKLKKLRRNKLAEINKSKVENSLAKKKRKKKN</sequence>
<dbReference type="InParanoid" id="H2Z9C7"/>
<feature type="compositionally biased region" description="Polar residues" evidence="1">
    <location>
        <begin position="35"/>
        <end position="64"/>
    </location>
</feature>
<reference evidence="2" key="3">
    <citation type="submission" date="2025-09" db="UniProtKB">
        <authorList>
            <consortium name="Ensembl"/>
        </authorList>
    </citation>
    <scope>IDENTIFICATION</scope>
</reference>
<feature type="region of interest" description="Disordered" evidence="1">
    <location>
        <begin position="1"/>
        <end position="165"/>
    </location>
</feature>
<keyword evidence="3" id="KW-1185">Reference proteome</keyword>
<protein>
    <submittedName>
        <fullName evidence="2">Uncharacterized protein</fullName>
    </submittedName>
</protein>
<feature type="compositionally biased region" description="Acidic residues" evidence="1">
    <location>
        <begin position="156"/>
        <end position="165"/>
    </location>
</feature>
<reference evidence="2" key="2">
    <citation type="submission" date="2025-08" db="UniProtKB">
        <authorList>
            <consortium name="Ensembl"/>
        </authorList>
    </citation>
    <scope>IDENTIFICATION</scope>
</reference>
<evidence type="ECO:0000313" key="3">
    <source>
        <dbReference type="Proteomes" id="UP000007875"/>
    </source>
</evidence>
<proteinExistence type="predicted"/>